<name>A0A1W1Y9B9_9FLAO</name>
<proteinExistence type="predicted"/>
<accession>A0A1W1Y9B9</accession>
<dbReference type="EMBL" id="FWXO01000001">
    <property type="protein sequence ID" value="SMC32743.1"/>
    <property type="molecule type" value="Genomic_DNA"/>
</dbReference>
<keyword evidence="2" id="KW-1185">Reference proteome</keyword>
<dbReference type="Proteomes" id="UP000192360">
    <property type="component" value="Unassembled WGS sequence"/>
</dbReference>
<dbReference type="OrthoDB" id="1466667at2"/>
<protein>
    <submittedName>
        <fullName evidence="1">Cell division protein FtsQ</fullName>
    </submittedName>
</protein>
<sequence length="239" mass="27075">MKINWNIVKLLVLLIAVVGLYAFSNKRNNHKTIAELDIKFADGENLYVTTGMVNKLLIQKFNGFEIVPKENLVLNTMEKALEANEMVKNAQVYLTVNGKLTTKIVQRNPIGRVEGSTIFYLDDEGKRMPLSPNHSARVPVITGNITGKSLEDVHIILNHINGDDFLRKNVIGIQVLNNNKYQLKFRTENFAVNIGKAEALEQKFNKFKAFYVKGTKDKSLDKFSLVSLEYNNQVVCTKI</sequence>
<dbReference type="RefSeq" id="WP_084059409.1">
    <property type="nucleotide sequence ID" value="NZ_FWXO01000001.1"/>
</dbReference>
<evidence type="ECO:0000313" key="1">
    <source>
        <dbReference type="EMBL" id="SMC32743.1"/>
    </source>
</evidence>
<gene>
    <name evidence="1" type="ORF">SAMN05660703_0167</name>
</gene>
<keyword evidence="1" id="KW-0131">Cell cycle</keyword>
<organism evidence="1 2">
    <name type="scientific">Cellulophaga tyrosinoxydans</name>
    <dbReference type="NCBI Taxonomy" id="504486"/>
    <lineage>
        <taxon>Bacteria</taxon>
        <taxon>Pseudomonadati</taxon>
        <taxon>Bacteroidota</taxon>
        <taxon>Flavobacteriia</taxon>
        <taxon>Flavobacteriales</taxon>
        <taxon>Flavobacteriaceae</taxon>
        <taxon>Cellulophaga</taxon>
    </lineage>
</organism>
<evidence type="ECO:0000313" key="2">
    <source>
        <dbReference type="Proteomes" id="UP000192360"/>
    </source>
</evidence>
<dbReference type="AlphaFoldDB" id="A0A1W1Y9B9"/>
<reference evidence="1 2" key="1">
    <citation type="submission" date="2017-04" db="EMBL/GenBank/DDBJ databases">
        <authorList>
            <person name="Afonso C.L."/>
            <person name="Miller P.J."/>
            <person name="Scott M.A."/>
            <person name="Spackman E."/>
            <person name="Goraichik I."/>
            <person name="Dimitrov K.M."/>
            <person name="Suarez D.L."/>
            <person name="Swayne D.E."/>
        </authorList>
    </citation>
    <scope>NUCLEOTIDE SEQUENCE [LARGE SCALE GENOMIC DNA]</scope>
    <source>
        <strain evidence="1 2">DSM 21164</strain>
    </source>
</reference>
<keyword evidence="1" id="KW-0132">Cell division</keyword>
<dbReference type="GO" id="GO:0051301">
    <property type="term" value="P:cell division"/>
    <property type="evidence" value="ECO:0007669"/>
    <property type="project" value="UniProtKB-KW"/>
</dbReference>
<dbReference type="STRING" id="504486.SAMN05660703_0167"/>